<comment type="caution">
    <text evidence="2">The sequence shown here is derived from an EMBL/GenBank/DDBJ whole genome shotgun (WGS) entry which is preliminary data.</text>
</comment>
<dbReference type="PANTHER" id="PTHR43745:SF2">
    <property type="entry name" value="NITROREDUCTASE MJ1384-RELATED"/>
    <property type="match status" value="1"/>
</dbReference>
<dbReference type="EMBL" id="JAKKOR010000003">
    <property type="protein sequence ID" value="MCF8587894.1"/>
    <property type="molecule type" value="Genomic_DNA"/>
</dbReference>
<gene>
    <name evidence="2" type="ORF">L5G33_05335</name>
</gene>
<dbReference type="Proteomes" id="UP001200110">
    <property type="component" value="Unassembled WGS sequence"/>
</dbReference>
<dbReference type="SUPFAM" id="SSF55469">
    <property type="entry name" value="FMN-dependent nitroreductase-like"/>
    <property type="match status" value="1"/>
</dbReference>
<dbReference type="InterPro" id="IPR000415">
    <property type="entry name" value="Nitroreductase-like"/>
</dbReference>
<dbReference type="Gene3D" id="3.40.109.10">
    <property type="entry name" value="NADH Oxidase"/>
    <property type="match status" value="1"/>
</dbReference>
<proteinExistence type="predicted"/>
<organism evidence="2 3">
    <name type="scientific">Gordonia liuliyuniae</name>
    <dbReference type="NCBI Taxonomy" id="2911517"/>
    <lineage>
        <taxon>Bacteria</taxon>
        <taxon>Bacillati</taxon>
        <taxon>Actinomycetota</taxon>
        <taxon>Actinomycetes</taxon>
        <taxon>Mycobacteriales</taxon>
        <taxon>Gordoniaceae</taxon>
        <taxon>Gordonia</taxon>
    </lineage>
</organism>
<dbReference type="InterPro" id="IPR052544">
    <property type="entry name" value="Bacteriocin_Proc_Enz"/>
</dbReference>
<dbReference type="RefSeq" id="WP_236997114.1">
    <property type="nucleotide sequence ID" value="NZ_JAKKOR010000003.1"/>
</dbReference>
<evidence type="ECO:0000313" key="2">
    <source>
        <dbReference type="EMBL" id="MCF8587894.1"/>
    </source>
</evidence>
<dbReference type="PANTHER" id="PTHR43745">
    <property type="entry name" value="NITROREDUCTASE MJ1384-RELATED"/>
    <property type="match status" value="1"/>
</dbReference>
<dbReference type="CDD" id="cd02142">
    <property type="entry name" value="McbC_SagB-like_oxidoreductase"/>
    <property type="match status" value="1"/>
</dbReference>
<reference evidence="2 3" key="1">
    <citation type="submission" date="2022-01" db="EMBL/GenBank/DDBJ databases">
        <authorList>
            <person name="Huang Y."/>
        </authorList>
    </citation>
    <scope>NUCLEOTIDE SEQUENCE [LARGE SCALE GENOMIC DNA]</scope>
    <source>
        <strain evidence="2 3">HY366</strain>
    </source>
</reference>
<keyword evidence="3" id="KW-1185">Reference proteome</keyword>
<accession>A0ABS9IQQ5</accession>
<evidence type="ECO:0000313" key="3">
    <source>
        <dbReference type="Proteomes" id="UP001200110"/>
    </source>
</evidence>
<dbReference type="Pfam" id="PF00881">
    <property type="entry name" value="Nitroreductase"/>
    <property type="match status" value="1"/>
</dbReference>
<sequence length="192" mass="20213">MTGLTDLLARRRSTKAYRRDPIDADVLRDLVATVAGPSRHGRRGHGSAHARYDVHITVITHAVTGVAAAAYRYDQPLDDLVPVTTGDFLAAVADATIDADWLADCPAALVLSADTAAADDAFADQGKDRGTRFCWIETGLIAQNVYLWAAETGFGTVLLGGVDDDAIAAAAAQWLPPGHIVTAVMPVGTVPH</sequence>
<name>A0ABS9IQQ5_9ACTN</name>
<feature type="domain" description="Nitroreductase" evidence="1">
    <location>
        <begin position="9"/>
        <end position="188"/>
    </location>
</feature>
<evidence type="ECO:0000259" key="1">
    <source>
        <dbReference type="Pfam" id="PF00881"/>
    </source>
</evidence>
<dbReference type="InterPro" id="IPR029479">
    <property type="entry name" value="Nitroreductase"/>
</dbReference>
<protein>
    <submittedName>
        <fullName evidence="2">SagB/ThcOx family dehydrogenase</fullName>
    </submittedName>
</protein>